<proteinExistence type="predicted"/>
<dbReference type="Proteomes" id="UP000028349">
    <property type="component" value="Unassembled WGS sequence"/>
</dbReference>
<accession>A0ABR4TXA7</accession>
<reference evidence="1 2" key="1">
    <citation type="submission" date="2014-07" db="EMBL/GenBank/DDBJ databases">
        <authorList>
            <person name="Pisani N.G."/>
            <person name="Newman J.D."/>
        </authorList>
    </citation>
    <scope>NUCLEOTIDE SEQUENCE [LARGE SCALE GENOMIC DNA]</scope>
    <source>
        <strain evidence="1 2">LMG 24720</strain>
    </source>
</reference>
<dbReference type="EMBL" id="JPEP01000002">
    <property type="protein sequence ID" value="KEY18582.1"/>
    <property type="molecule type" value="Genomic_DNA"/>
</dbReference>
<evidence type="ECO:0000313" key="2">
    <source>
        <dbReference type="Proteomes" id="UP000028349"/>
    </source>
</evidence>
<evidence type="ECO:0000313" key="1">
    <source>
        <dbReference type="EMBL" id="KEY18582.1"/>
    </source>
</evidence>
<protein>
    <submittedName>
        <fullName evidence="1">Uncharacterized protein</fullName>
    </submittedName>
</protein>
<organism evidence="1 2">
    <name type="scientific">Kaistella antarctica</name>
    <dbReference type="NCBI Taxonomy" id="266748"/>
    <lineage>
        <taxon>Bacteria</taxon>
        <taxon>Pseudomonadati</taxon>
        <taxon>Bacteroidota</taxon>
        <taxon>Flavobacteriia</taxon>
        <taxon>Flavobacteriales</taxon>
        <taxon>Weeksellaceae</taxon>
        <taxon>Chryseobacterium group</taxon>
        <taxon>Kaistella</taxon>
    </lineage>
</organism>
<keyword evidence="2" id="KW-1185">Reference proteome</keyword>
<sequence length="91" mass="10135">MEKDKALIPSPLERVGMRKMTPPAIPIRPPAKPIRPPATLILPPATLILPPASPIRPPANRNQATTKKLLQQQITNKKRDTKLVSLNYIVY</sequence>
<gene>
    <name evidence="1" type="ORF">HY04_08770</name>
</gene>
<name>A0ABR4TXA7_9FLAO</name>
<comment type="caution">
    <text evidence="1">The sequence shown here is derived from an EMBL/GenBank/DDBJ whole genome shotgun (WGS) entry which is preliminary data.</text>
</comment>